<evidence type="ECO:0000259" key="3">
    <source>
        <dbReference type="Pfam" id="PF08718"/>
    </source>
</evidence>
<dbReference type="Pfam" id="PF08718">
    <property type="entry name" value="GLTP"/>
    <property type="match status" value="1"/>
</dbReference>
<dbReference type="InterPro" id="IPR036497">
    <property type="entry name" value="GLTP_sf"/>
</dbReference>
<dbReference type="InterPro" id="IPR014830">
    <property type="entry name" value="Glycolipid_transfer_prot_dom"/>
</dbReference>
<evidence type="ECO:0000256" key="2">
    <source>
        <dbReference type="SAM" id="Phobius"/>
    </source>
</evidence>
<evidence type="ECO:0000313" key="4">
    <source>
        <dbReference type="EMBL" id="KAK7804774.1"/>
    </source>
</evidence>
<keyword evidence="2" id="KW-1133">Transmembrane helix</keyword>
<dbReference type="GO" id="GO:1902387">
    <property type="term" value="F:ceramide 1-phosphate binding"/>
    <property type="evidence" value="ECO:0007669"/>
    <property type="project" value="TreeGrafter"/>
</dbReference>
<dbReference type="FunFam" id="1.10.3520.10:FF:000002">
    <property type="entry name" value="Ceramide-1-phosphate transfer protein"/>
    <property type="match status" value="1"/>
</dbReference>
<reference evidence="4 5" key="1">
    <citation type="journal article" date="2023" name="bioRxiv">
        <title>Conserved and derived expression patterns and positive selection on dental genes reveal complex evolutionary context of ever-growing rodent molars.</title>
        <authorList>
            <person name="Calamari Z.T."/>
            <person name="Song A."/>
            <person name="Cohen E."/>
            <person name="Akter M."/>
            <person name="Roy R.D."/>
            <person name="Hallikas O."/>
            <person name="Christensen M.M."/>
            <person name="Li P."/>
            <person name="Marangoni P."/>
            <person name="Jernvall J."/>
            <person name="Klein O.D."/>
        </authorList>
    </citation>
    <scope>NUCLEOTIDE SEQUENCE [LARGE SCALE GENOMIC DNA]</scope>
    <source>
        <strain evidence="4">V071</strain>
    </source>
</reference>
<feature type="non-terminal residue" evidence="4">
    <location>
        <position position="1"/>
    </location>
</feature>
<proteinExistence type="inferred from homology"/>
<keyword evidence="5" id="KW-1185">Reference proteome</keyword>
<evidence type="ECO:0000313" key="5">
    <source>
        <dbReference type="Proteomes" id="UP001488838"/>
    </source>
</evidence>
<protein>
    <recommendedName>
        <fullName evidence="3">Glycolipid transfer protein domain-containing protein</fullName>
    </recommendedName>
</protein>
<comment type="similarity">
    <text evidence="1">Belongs to the GLTP family.</text>
</comment>
<dbReference type="Proteomes" id="UP001488838">
    <property type="component" value="Unassembled WGS sequence"/>
</dbReference>
<name>A0AAW0HRY6_MYOGA</name>
<dbReference type="SUPFAM" id="SSF110004">
    <property type="entry name" value="Glycolipid transfer protein, GLTP"/>
    <property type="match status" value="1"/>
</dbReference>
<dbReference type="GO" id="GO:0032691">
    <property type="term" value="P:negative regulation of interleukin-1 beta production"/>
    <property type="evidence" value="ECO:0007669"/>
    <property type="project" value="UniProtKB-ARBA"/>
</dbReference>
<dbReference type="GO" id="GO:0005829">
    <property type="term" value="C:cytosol"/>
    <property type="evidence" value="ECO:0007669"/>
    <property type="project" value="TreeGrafter"/>
</dbReference>
<keyword evidence="2" id="KW-0472">Membrane</keyword>
<dbReference type="GO" id="GO:0016020">
    <property type="term" value="C:membrane"/>
    <property type="evidence" value="ECO:0007669"/>
    <property type="project" value="TreeGrafter"/>
</dbReference>
<sequence length="331" mass="35684">VMGVSLTSPALGRWFCHAIPFAILTLTLLFLYTSVRLFHEWPLVLPAQRSQQSSLLELEPPSPSPVLTALLQITSGTLTGCRPGVQSCNPEGPLPSQIGPELTALVVPEKEEPPCLGPQGVLGRMMSPFLACLSPEGDVELSPYLAGWRELLRFLTPLGSVFAFATSEAFVKVTALESCVHGPDASHYASLATMATWERQAGLLERPGTAPRDPARASGSRTLLLLHRALRWSQLCLHRVATGTLGGPDAGVQCGDAYSIALAEHHPWLIRQAARLAILALPSRGHLLQLACPGTREADARMALARAARVLEDVYNRTQSLLTRYGLLQLA</sequence>
<feature type="transmembrane region" description="Helical" evidence="2">
    <location>
        <begin position="12"/>
        <end position="32"/>
    </location>
</feature>
<comment type="caution">
    <text evidence="4">The sequence shown here is derived from an EMBL/GenBank/DDBJ whole genome shotgun (WGS) entry which is preliminary data.</text>
</comment>
<feature type="domain" description="Glycolipid transfer protein" evidence="3">
    <location>
        <begin position="139"/>
        <end position="292"/>
    </location>
</feature>
<accession>A0AAW0HRY6</accession>
<organism evidence="4 5">
    <name type="scientific">Myodes glareolus</name>
    <name type="common">Bank vole</name>
    <name type="synonym">Clethrionomys glareolus</name>
    <dbReference type="NCBI Taxonomy" id="447135"/>
    <lineage>
        <taxon>Eukaryota</taxon>
        <taxon>Metazoa</taxon>
        <taxon>Chordata</taxon>
        <taxon>Craniata</taxon>
        <taxon>Vertebrata</taxon>
        <taxon>Euteleostomi</taxon>
        <taxon>Mammalia</taxon>
        <taxon>Eutheria</taxon>
        <taxon>Euarchontoglires</taxon>
        <taxon>Glires</taxon>
        <taxon>Rodentia</taxon>
        <taxon>Myomorpha</taxon>
        <taxon>Muroidea</taxon>
        <taxon>Cricetidae</taxon>
        <taxon>Arvicolinae</taxon>
        <taxon>Myodes</taxon>
    </lineage>
</organism>
<keyword evidence="2" id="KW-0812">Transmembrane</keyword>
<dbReference type="GO" id="GO:1902388">
    <property type="term" value="F:ceramide 1-phosphate transfer activity"/>
    <property type="evidence" value="ECO:0007669"/>
    <property type="project" value="TreeGrafter"/>
</dbReference>
<dbReference type="PANTHER" id="PTHR10219">
    <property type="entry name" value="GLYCOLIPID TRANSFER PROTEIN-RELATED"/>
    <property type="match status" value="1"/>
</dbReference>
<dbReference type="EMBL" id="JBBHLL010000363">
    <property type="protein sequence ID" value="KAK7804774.1"/>
    <property type="molecule type" value="Genomic_DNA"/>
</dbReference>
<evidence type="ECO:0000256" key="1">
    <source>
        <dbReference type="ARBA" id="ARBA00007148"/>
    </source>
</evidence>
<dbReference type="PANTHER" id="PTHR10219:SF19">
    <property type="entry name" value="GLYCOLIPID TRANSFER PROTEIN DOMAIN-CONTAINING PROTEIN 2"/>
    <property type="match status" value="1"/>
</dbReference>
<gene>
    <name evidence="4" type="ORF">U0070_023040</name>
</gene>
<dbReference type="Gene3D" id="1.10.3520.10">
    <property type="entry name" value="Glycolipid transfer protein"/>
    <property type="match status" value="1"/>
</dbReference>
<dbReference type="AlphaFoldDB" id="A0AAW0HRY6"/>